<dbReference type="Pfam" id="PF00072">
    <property type="entry name" value="Response_reg"/>
    <property type="match status" value="1"/>
</dbReference>
<dbReference type="OrthoDB" id="8562345at2"/>
<keyword evidence="5" id="KW-1185">Reference proteome</keyword>
<dbReference type="PROSITE" id="PS50110">
    <property type="entry name" value="RESPONSE_REGULATORY"/>
    <property type="match status" value="1"/>
</dbReference>
<dbReference type="InterPro" id="IPR050595">
    <property type="entry name" value="Bact_response_regulator"/>
</dbReference>
<feature type="domain" description="Response regulatory" evidence="3">
    <location>
        <begin position="19"/>
        <end position="138"/>
    </location>
</feature>
<comment type="caution">
    <text evidence="4">The sequence shown here is derived from an EMBL/GenBank/DDBJ whole genome shotgun (WGS) entry which is preliminary data.</text>
</comment>
<evidence type="ECO:0000256" key="1">
    <source>
        <dbReference type="ARBA" id="ARBA00022553"/>
    </source>
</evidence>
<sequence>MMSEAGTTIAAEVATDRVRVMLIEDSEVIREALIDALAGIEYIVFAATAATAEEAVAQLQGQHFDLVVVDLELRVGTGFEVLRYLAQTGADPCVPVRVVLTNHAFPIYEQRARALGVDHFFDKSLHFEEAIQTIENEAARLRPHAHY</sequence>
<gene>
    <name evidence="4" type="ORF">FAZ21_12075</name>
</gene>
<feature type="modified residue" description="4-aspartylphosphate" evidence="2">
    <location>
        <position position="70"/>
    </location>
</feature>
<dbReference type="GO" id="GO:0000160">
    <property type="term" value="P:phosphorelay signal transduction system"/>
    <property type="evidence" value="ECO:0007669"/>
    <property type="project" value="InterPro"/>
</dbReference>
<name>A0A4U0PXI3_9NEIS</name>
<dbReference type="InterPro" id="IPR001789">
    <property type="entry name" value="Sig_transdc_resp-reg_receiver"/>
</dbReference>
<dbReference type="InterPro" id="IPR011006">
    <property type="entry name" value="CheY-like_superfamily"/>
</dbReference>
<dbReference type="PANTHER" id="PTHR44591:SF3">
    <property type="entry name" value="RESPONSE REGULATORY DOMAIN-CONTAINING PROTEIN"/>
    <property type="match status" value="1"/>
</dbReference>
<dbReference type="PANTHER" id="PTHR44591">
    <property type="entry name" value="STRESS RESPONSE REGULATOR PROTEIN 1"/>
    <property type="match status" value="1"/>
</dbReference>
<proteinExistence type="predicted"/>
<dbReference type="RefSeq" id="WP_136773695.1">
    <property type="nucleotide sequence ID" value="NZ_CP156074.1"/>
</dbReference>
<protein>
    <submittedName>
        <fullName evidence="4">Response regulator</fullName>
    </submittedName>
</protein>
<accession>A0A4U0PXI3</accession>
<dbReference type="SMART" id="SM00448">
    <property type="entry name" value="REC"/>
    <property type="match status" value="1"/>
</dbReference>
<keyword evidence="1 2" id="KW-0597">Phosphoprotein</keyword>
<organism evidence="4 5">
    <name type="scientific">Chitiniphilus eburneus</name>
    <dbReference type="NCBI Taxonomy" id="2571148"/>
    <lineage>
        <taxon>Bacteria</taxon>
        <taxon>Pseudomonadati</taxon>
        <taxon>Pseudomonadota</taxon>
        <taxon>Betaproteobacteria</taxon>
        <taxon>Neisseriales</taxon>
        <taxon>Chitinibacteraceae</taxon>
        <taxon>Chitiniphilus</taxon>
    </lineage>
</organism>
<evidence type="ECO:0000259" key="3">
    <source>
        <dbReference type="PROSITE" id="PS50110"/>
    </source>
</evidence>
<evidence type="ECO:0000313" key="4">
    <source>
        <dbReference type="EMBL" id="TJZ72950.1"/>
    </source>
</evidence>
<dbReference type="EMBL" id="SUMF01000013">
    <property type="protein sequence ID" value="TJZ72950.1"/>
    <property type="molecule type" value="Genomic_DNA"/>
</dbReference>
<dbReference type="Proteomes" id="UP000310016">
    <property type="component" value="Unassembled WGS sequence"/>
</dbReference>
<dbReference type="Gene3D" id="3.40.50.2300">
    <property type="match status" value="1"/>
</dbReference>
<evidence type="ECO:0000313" key="5">
    <source>
        <dbReference type="Proteomes" id="UP000310016"/>
    </source>
</evidence>
<dbReference type="AlphaFoldDB" id="A0A4U0PXI3"/>
<reference evidence="4 5" key="1">
    <citation type="submission" date="2019-04" db="EMBL/GenBank/DDBJ databases">
        <title>Chitiniphilus eburnea sp. nov., a novel chitinolytic bacterium isolated from aquaculture sludge.</title>
        <authorList>
            <person name="Sheng M."/>
        </authorList>
    </citation>
    <scope>NUCLEOTIDE SEQUENCE [LARGE SCALE GENOMIC DNA]</scope>
    <source>
        <strain evidence="4 5">HX-2-15</strain>
    </source>
</reference>
<dbReference type="CDD" id="cd00156">
    <property type="entry name" value="REC"/>
    <property type="match status" value="1"/>
</dbReference>
<evidence type="ECO:0000256" key="2">
    <source>
        <dbReference type="PROSITE-ProRule" id="PRU00169"/>
    </source>
</evidence>
<dbReference type="SUPFAM" id="SSF52172">
    <property type="entry name" value="CheY-like"/>
    <property type="match status" value="1"/>
</dbReference>